<dbReference type="InterPro" id="IPR036942">
    <property type="entry name" value="Beta-barrel_TonB_sf"/>
</dbReference>
<evidence type="ECO:0000256" key="3">
    <source>
        <dbReference type="ARBA" id="ARBA00023237"/>
    </source>
</evidence>
<evidence type="ECO:0000313" key="7">
    <source>
        <dbReference type="Proteomes" id="UP001597116"/>
    </source>
</evidence>
<dbReference type="InterPro" id="IPR041700">
    <property type="entry name" value="OMP_b-brl_3"/>
</dbReference>
<evidence type="ECO:0000313" key="6">
    <source>
        <dbReference type="EMBL" id="MFD1139876.1"/>
    </source>
</evidence>
<feature type="domain" description="Outer membrane protein beta-barrel" evidence="5">
    <location>
        <begin position="476"/>
        <end position="936"/>
    </location>
</feature>
<name>A0ABW3Q623_9BACT</name>
<feature type="chain" id="PRO_5047265903" evidence="4">
    <location>
        <begin position="20"/>
        <end position="951"/>
    </location>
</feature>
<dbReference type="Pfam" id="PF14905">
    <property type="entry name" value="OMP_b-brl_3"/>
    <property type="match status" value="1"/>
</dbReference>
<evidence type="ECO:0000256" key="1">
    <source>
        <dbReference type="ARBA" id="ARBA00004442"/>
    </source>
</evidence>
<gene>
    <name evidence="6" type="ORF">ACFQ4C_02100</name>
</gene>
<reference evidence="7" key="1">
    <citation type="journal article" date="2019" name="Int. J. Syst. Evol. Microbiol.">
        <title>The Global Catalogue of Microorganisms (GCM) 10K type strain sequencing project: providing services to taxonomists for standard genome sequencing and annotation.</title>
        <authorList>
            <consortium name="The Broad Institute Genomics Platform"/>
            <consortium name="The Broad Institute Genome Sequencing Center for Infectious Disease"/>
            <person name="Wu L."/>
            <person name="Ma J."/>
        </authorList>
    </citation>
    <scope>NUCLEOTIDE SEQUENCE [LARGE SCALE GENOMIC DNA]</scope>
    <source>
        <strain evidence="7">CCUG 55608</strain>
    </source>
</reference>
<protein>
    <submittedName>
        <fullName evidence="6">TonB-dependent receptor domain-containing protein</fullName>
    </submittedName>
</protein>
<dbReference type="EMBL" id="JBHTLP010000001">
    <property type="protein sequence ID" value="MFD1139876.1"/>
    <property type="molecule type" value="Genomic_DNA"/>
</dbReference>
<keyword evidence="2" id="KW-0472">Membrane</keyword>
<proteinExistence type="predicted"/>
<evidence type="ECO:0000256" key="4">
    <source>
        <dbReference type="SAM" id="SignalP"/>
    </source>
</evidence>
<dbReference type="SUPFAM" id="SSF56935">
    <property type="entry name" value="Porins"/>
    <property type="match status" value="1"/>
</dbReference>
<evidence type="ECO:0000259" key="5">
    <source>
        <dbReference type="Pfam" id="PF14905"/>
    </source>
</evidence>
<accession>A0ABW3Q623</accession>
<keyword evidence="6" id="KW-0675">Receptor</keyword>
<dbReference type="InterPro" id="IPR008969">
    <property type="entry name" value="CarboxyPept-like_regulatory"/>
</dbReference>
<keyword evidence="3" id="KW-0998">Cell outer membrane</keyword>
<dbReference type="SUPFAM" id="SSF49464">
    <property type="entry name" value="Carboxypeptidase regulatory domain-like"/>
    <property type="match status" value="1"/>
</dbReference>
<dbReference type="Pfam" id="PF13620">
    <property type="entry name" value="CarboxypepD_reg"/>
    <property type="match status" value="1"/>
</dbReference>
<dbReference type="RefSeq" id="WP_265990553.1">
    <property type="nucleotide sequence ID" value="NZ_CP110973.1"/>
</dbReference>
<keyword evidence="4" id="KW-0732">Signal</keyword>
<sequence length="951" mass="106582">MKYFFLLAGFWLLATGLFAQSPTQPGRFSIQGRVVDTTKAPLPGSSVLLLEPSDSSLVNFTRSGENGAFQFKNIKRKAYLLKITYVGTLPYGQTITPPENNLLDLGAIPLKPISKELFEVVIRTAKAPLSIRGDTIEYNATTFKVPPGSTVEDLLRRLPGVQVDANGNIKAQGQDVKRLTVDGKTFFGSDPKMATKNLQAEAISKVQVFNDQSEKSKLTGVDDGSKQKTMNLELKDEFKKGGFGKVTASGGSAVPAPGAAKGARGEVKANYNKFDAKRQLSLIGLVNNTNQQGMSWDDYQDFRGSNAFNWNDDADFGFSGGFRYWSGEDEDNLGIPIGGDRGRGFSNNAAIGANYNYDTKKNKFSSSYYYSQTRQQLEAKRWQQNFFDGGFLQNDEQSNQINFTGAHRVTLRYERQIDSLQTLVFVNNSRLGVGNSSLSSLTNVLENGINPTSRIIVNNGNRVNSFGTANTLLYRHKFKKKGRSFAASATYQLNTSDGSADLTSDNQFFQSTTVNAFLRQIRQRQLSLTQRSQYKANLQYIEPISKRIFWENFYNFSLRYDELDRDSYNQQESAMTRNDTLSRYYKNNYLYNRLGTGLRYSYKGLNLSVGGAYQQFALDGRYASDESVVPLNRIQRTFSTFVPNVSLNYDLKNNRFLFSSYSMGVQVPSSRDLQPVIDISNPLYISEGNPDLLPALSHNVNVGYNMFNPGSFVNIYGNVYYSYNINQIVYGRNIDPTTGITRTRPENITGGQNAGAYIGGGFPLKKTKATLNMSLSGNLGRSLTPINNVLYQTHNRSISFGPRLELTPGDKLTFYANADWNIGHTRYDLMASQNQRIINNTYGATVTGKLSHEFYLTSNLNYSIYRNPTFGFDQRIPIWNASVYKIMGKSKKAEVRLSAYDMLNRNLGISQNASLNFVSGERVQTLARYFLLSFTYNMRGVSTGNIKQRWF</sequence>
<organism evidence="6 7">
    <name type="scientific">Larkinella insperata</name>
    <dbReference type="NCBI Taxonomy" id="332158"/>
    <lineage>
        <taxon>Bacteria</taxon>
        <taxon>Pseudomonadati</taxon>
        <taxon>Bacteroidota</taxon>
        <taxon>Cytophagia</taxon>
        <taxon>Cytophagales</taxon>
        <taxon>Spirosomataceae</taxon>
        <taxon>Larkinella</taxon>
    </lineage>
</organism>
<feature type="signal peptide" evidence="4">
    <location>
        <begin position="1"/>
        <end position="19"/>
    </location>
</feature>
<evidence type="ECO:0000256" key="2">
    <source>
        <dbReference type="ARBA" id="ARBA00023136"/>
    </source>
</evidence>
<comment type="caution">
    <text evidence="6">The sequence shown here is derived from an EMBL/GenBank/DDBJ whole genome shotgun (WGS) entry which is preliminary data.</text>
</comment>
<keyword evidence="7" id="KW-1185">Reference proteome</keyword>
<dbReference type="Proteomes" id="UP001597116">
    <property type="component" value="Unassembled WGS sequence"/>
</dbReference>
<dbReference type="Gene3D" id="2.40.170.20">
    <property type="entry name" value="TonB-dependent receptor, beta-barrel domain"/>
    <property type="match status" value="1"/>
</dbReference>
<comment type="subcellular location">
    <subcellularLocation>
        <location evidence="1">Cell outer membrane</location>
    </subcellularLocation>
</comment>